<keyword evidence="3" id="KW-1185">Reference proteome</keyword>
<feature type="compositionally biased region" description="Polar residues" evidence="1">
    <location>
        <begin position="39"/>
        <end position="49"/>
    </location>
</feature>
<name>A0ABS8WFY2_DATST</name>
<evidence type="ECO:0000313" key="2">
    <source>
        <dbReference type="EMBL" id="MCE3049716.1"/>
    </source>
</evidence>
<sequence length="143" mass="15672">MHRRVAPPFACGKQKSGEKKRKLATHRLNTGDNRRTAGSALTETSTPGSWSIIRDTNDGTPQNATTHRQPPLSAGQGRVDQWVGQALKINFLTSIGAGVVTADSYRHFACSNTGDLPICPVHCVQVTLYRYFAGYNLRFANEL</sequence>
<gene>
    <name evidence="2" type="ORF">HAX54_045588</name>
</gene>
<protein>
    <submittedName>
        <fullName evidence="2">Uncharacterized protein</fullName>
    </submittedName>
</protein>
<evidence type="ECO:0000313" key="3">
    <source>
        <dbReference type="Proteomes" id="UP000823775"/>
    </source>
</evidence>
<feature type="region of interest" description="Disordered" evidence="1">
    <location>
        <begin position="1"/>
        <end position="76"/>
    </location>
</feature>
<proteinExistence type="predicted"/>
<dbReference type="Proteomes" id="UP000823775">
    <property type="component" value="Unassembled WGS sequence"/>
</dbReference>
<feature type="compositionally biased region" description="Polar residues" evidence="1">
    <location>
        <begin position="58"/>
        <end position="68"/>
    </location>
</feature>
<comment type="caution">
    <text evidence="2">The sequence shown here is derived from an EMBL/GenBank/DDBJ whole genome shotgun (WGS) entry which is preliminary data.</text>
</comment>
<dbReference type="EMBL" id="JACEIK010007085">
    <property type="protein sequence ID" value="MCE3049716.1"/>
    <property type="molecule type" value="Genomic_DNA"/>
</dbReference>
<organism evidence="2 3">
    <name type="scientific">Datura stramonium</name>
    <name type="common">Jimsonweed</name>
    <name type="synonym">Common thornapple</name>
    <dbReference type="NCBI Taxonomy" id="4076"/>
    <lineage>
        <taxon>Eukaryota</taxon>
        <taxon>Viridiplantae</taxon>
        <taxon>Streptophyta</taxon>
        <taxon>Embryophyta</taxon>
        <taxon>Tracheophyta</taxon>
        <taxon>Spermatophyta</taxon>
        <taxon>Magnoliopsida</taxon>
        <taxon>eudicotyledons</taxon>
        <taxon>Gunneridae</taxon>
        <taxon>Pentapetalae</taxon>
        <taxon>asterids</taxon>
        <taxon>lamiids</taxon>
        <taxon>Solanales</taxon>
        <taxon>Solanaceae</taxon>
        <taxon>Solanoideae</taxon>
        <taxon>Datureae</taxon>
        <taxon>Datura</taxon>
    </lineage>
</organism>
<accession>A0ABS8WFY2</accession>
<reference evidence="2 3" key="1">
    <citation type="journal article" date="2021" name="BMC Genomics">
        <title>Datura genome reveals duplications of psychoactive alkaloid biosynthetic genes and high mutation rate following tissue culture.</title>
        <authorList>
            <person name="Rajewski A."/>
            <person name="Carter-House D."/>
            <person name="Stajich J."/>
            <person name="Litt A."/>
        </authorList>
    </citation>
    <scope>NUCLEOTIDE SEQUENCE [LARGE SCALE GENOMIC DNA]</scope>
    <source>
        <strain evidence="2">AR-01</strain>
    </source>
</reference>
<evidence type="ECO:0000256" key="1">
    <source>
        <dbReference type="SAM" id="MobiDB-lite"/>
    </source>
</evidence>